<dbReference type="EMBL" id="MU004192">
    <property type="protein sequence ID" value="KAF2493433.1"/>
    <property type="molecule type" value="Genomic_DNA"/>
</dbReference>
<evidence type="ECO:0000256" key="1">
    <source>
        <dbReference type="SAM" id="MobiDB-lite"/>
    </source>
</evidence>
<dbReference type="Proteomes" id="UP000799750">
    <property type="component" value="Unassembled WGS sequence"/>
</dbReference>
<dbReference type="OrthoDB" id="4502478at2759"/>
<proteinExistence type="predicted"/>
<reference evidence="2" key="1">
    <citation type="journal article" date="2020" name="Stud. Mycol.">
        <title>101 Dothideomycetes genomes: a test case for predicting lifestyles and emergence of pathogens.</title>
        <authorList>
            <person name="Haridas S."/>
            <person name="Albert R."/>
            <person name="Binder M."/>
            <person name="Bloem J."/>
            <person name="Labutti K."/>
            <person name="Salamov A."/>
            <person name="Andreopoulos B."/>
            <person name="Baker S."/>
            <person name="Barry K."/>
            <person name="Bills G."/>
            <person name="Bluhm B."/>
            <person name="Cannon C."/>
            <person name="Castanera R."/>
            <person name="Culley D."/>
            <person name="Daum C."/>
            <person name="Ezra D."/>
            <person name="Gonzalez J."/>
            <person name="Henrissat B."/>
            <person name="Kuo A."/>
            <person name="Liang C."/>
            <person name="Lipzen A."/>
            <person name="Lutzoni F."/>
            <person name="Magnuson J."/>
            <person name="Mondo S."/>
            <person name="Nolan M."/>
            <person name="Ohm R."/>
            <person name="Pangilinan J."/>
            <person name="Park H.-J."/>
            <person name="Ramirez L."/>
            <person name="Alfaro M."/>
            <person name="Sun H."/>
            <person name="Tritt A."/>
            <person name="Yoshinaga Y."/>
            <person name="Zwiers L.-H."/>
            <person name="Turgeon B."/>
            <person name="Goodwin S."/>
            <person name="Spatafora J."/>
            <person name="Crous P."/>
            <person name="Grigoriev I."/>
        </authorList>
    </citation>
    <scope>NUCLEOTIDE SEQUENCE</scope>
    <source>
        <strain evidence="2">CBS 269.34</strain>
    </source>
</reference>
<feature type="region of interest" description="Disordered" evidence="1">
    <location>
        <begin position="44"/>
        <end position="69"/>
    </location>
</feature>
<name>A0A6A6QNW1_9PEZI</name>
<evidence type="ECO:0000313" key="2">
    <source>
        <dbReference type="EMBL" id="KAF2493433.1"/>
    </source>
</evidence>
<sequence>MSPVQKPHPPRSARKEEFLARLGLNDVEPSHKLLYRRMLDEASAGRDRLSQDPNNLYAQNRHDPNIRQPYSADNMTETAMHREVMNIWKLASVETRSYYDFGSIGGQATPDNWVIRWCLWHVFRYRDNRNSRRPNELREPTNGHGQRGGQVTYYDPVRNTLRD</sequence>
<evidence type="ECO:0000313" key="3">
    <source>
        <dbReference type="Proteomes" id="UP000799750"/>
    </source>
</evidence>
<protein>
    <submittedName>
        <fullName evidence="2">Uncharacterized protein</fullName>
    </submittedName>
</protein>
<organism evidence="2 3">
    <name type="scientific">Lophium mytilinum</name>
    <dbReference type="NCBI Taxonomy" id="390894"/>
    <lineage>
        <taxon>Eukaryota</taxon>
        <taxon>Fungi</taxon>
        <taxon>Dikarya</taxon>
        <taxon>Ascomycota</taxon>
        <taxon>Pezizomycotina</taxon>
        <taxon>Dothideomycetes</taxon>
        <taxon>Pleosporomycetidae</taxon>
        <taxon>Mytilinidiales</taxon>
        <taxon>Mytilinidiaceae</taxon>
        <taxon>Lophium</taxon>
    </lineage>
</organism>
<gene>
    <name evidence="2" type="ORF">BU16DRAFT_541121</name>
</gene>
<accession>A0A6A6QNW1</accession>
<dbReference type="AlphaFoldDB" id="A0A6A6QNW1"/>
<keyword evidence="3" id="KW-1185">Reference proteome</keyword>
<feature type="region of interest" description="Disordered" evidence="1">
    <location>
        <begin position="131"/>
        <end position="163"/>
    </location>
</feature>
<feature type="compositionally biased region" description="Basic and acidic residues" evidence="1">
    <location>
        <begin position="131"/>
        <end position="141"/>
    </location>
</feature>